<dbReference type="OrthoDB" id="3262412at2759"/>
<dbReference type="HOGENOM" id="CLU_099114_1_0_1"/>
<feature type="non-terminal residue" evidence="1">
    <location>
        <position position="143"/>
    </location>
</feature>
<sequence length="143" mass="17522">LLDAGEILSPDPDYMFCPAAHRRQILHLFTRHFCLHPVFPERDGSWTAEEIRRISVYEMYQFCHIRGLREVWGYLWACWYSPKMWRLWARSTTPYVSRLRTTMNVENFWRQLKHDHLHRFVHPRLDQLVWILIHKVTPAYMAR</sequence>
<dbReference type="AlphaFoldDB" id="A0A0C2SPD9"/>
<organism evidence="1 2">
    <name type="scientific">Amanita muscaria (strain Koide BX008)</name>
    <dbReference type="NCBI Taxonomy" id="946122"/>
    <lineage>
        <taxon>Eukaryota</taxon>
        <taxon>Fungi</taxon>
        <taxon>Dikarya</taxon>
        <taxon>Basidiomycota</taxon>
        <taxon>Agaricomycotina</taxon>
        <taxon>Agaricomycetes</taxon>
        <taxon>Agaricomycetidae</taxon>
        <taxon>Agaricales</taxon>
        <taxon>Pluteineae</taxon>
        <taxon>Amanitaceae</taxon>
        <taxon>Amanita</taxon>
    </lineage>
</organism>
<protein>
    <submittedName>
        <fullName evidence="1">Uncharacterized protein</fullName>
    </submittedName>
</protein>
<dbReference type="EMBL" id="KN818465">
    <property type="protein sequence ID" value="KIL55869.1"/>
    <property type="molecule type" value="Genomic_DNA"/>
</dbReference>
<reference evidence="1 2" key="1">
    <citation type="submission" date="2014-04" db="EMBL/GenBank/DDBJ databases">
        <title>Evolutionary Origins and Diversification of the Mycorrhizal Mutualists.</title>
        <authorList>
            <consortium name="DOE Joint Genome Institute"/>
            <consortium name="Mycorrhizal Genomics Consortium"/>
            <person name="Kohler A."/>
            <person name="Kuo A."/>
            <person name="Nagy L.G."/>
            <person name="Floudas D."/>
            <person name="Copeland A."/>
            <person name="Barry K.W."/>
            <person name="Cichocki N."/>
            <person name="Veneault-Fourrey C."/>
            <person name="LaButti K."/>
            <person name="Lindquist E.A."/>
            <person name="Lipzen A."/>
            <person name="Lundell T."/>
            <person name="Morin E."/>
            <person name="Murat C."/>
            <person name="Riley R."/>
            <person name="Ohm R."/>
            <person name="Sun H."/>
            <person name="Tunlid A."/>
            <person name="Henrissat B."/>
            <person name="Grigoriev I.V."/>
            <person name="Hibbett D.S."/>
            <person name="Martin F."/>
        </authorList>
    </citation>
    <scope>NUCLEOTIDE SEQUENCE [LARGE SCALE GENOMIC DNA]</scope>
    <source>
        <strain evidence="1 2">Koide BX008</strain>
    </source>
</reference>
<dbReference type="Proteomes" id="UP000054549">
    <property type="component" value="Unassembled WGS sequence"/>
</dbReference>
<gene>
    <name evidence="1" type="ORF">M378DRAFT_53060</name>
</gene>
<keyword evidence="2" id="KW-1185">Reference proteome</keyword>
<accession>A0A0C2SPD9</accession>
<dbReference type="InParanoid" id="A0A0C2SPD9"/>
<evidence type="ECO:0000313" key="1">
    <source>
        <dbReference type="EMBL" id="KIL55869.1"/>
    </source>
</evidence>
<proteinExistence type="predicted"/>
<evidence type="ECO:0000313" key="2">
    <source>
        <dbReference type="Proteomes" id="UP000054549"/>
    </source>
</evidence>
<name>A0A0C2SPD9_AMAMK</name>
<feature type="non-terminal residue" evidence="1">
    <location>
        <position position="1"/>
    </location>
</feature>